<name>A0A0L7QN50_9HYME</name>
<gene>
    <name evidence="1" type="ORF">WH47_10548</name>
</gene>
<keyword evidence="2" id="KW-1185">Reference proteome</keyword>
<reference evidence="1 2" key="1">
    <citation type="submission" date="2015-07" db="EMBL/GenBank/DDBJ databases">
        <title>The genome of Habropoda laboriosa.</title>
        <authorList>
            <person name="Pan H."/>
            <person name="Kapheim K."/>
        </authorList>
    </citation>
    <scope>NUCLEOTIDE SEQUENCE [LARGE SCALE GENOMIC DNA]</scope>
    <source>
        <strain evidence="1">0110345459</strain>
    </source>
</reference>
<dbReference type="EMBL" id="KQ414878">
    <property type="protein sequence ID" value="KOC59906.1"/>
    <property type="molecule type" value="Genomic_DNA"/>
</dbReference>
<protein>
    <submittedName>
        <fullName evidence="1">General transcription factor II-I repeat domain-containing protein 2</fullName>
    </submittedName>
</protein>
<organism evidence="1 2">
    <name type="scientific">Habropoda laboriosa</name>
    <dbReference type="NCBI Taxonomy" id="597456"/>
    <lineage>
        <taxon>Eukaryota</taxon>
        <taxon>Metazoa</taxon>
        <taxon>Ecdysozoa</taxon>
        <taxon>Arthropoda</taxon>
        <taxon>Hexapoda</taxon>
        <taxon>Insecta</taxon>
        <taxon>Pterygota</taxon>
        <taxon>Neoptera</taxon>
        <taxon>Endopterygota</taxon>
        <taxon>Hymenoptera</taxon>
        <taxon>Apocrita</taxon>
        <taxon>Aculeata</taxon>
        <taxon>Apoidea</taxon>
        <taxon>Anthophila</taxon>
        <taxon>Apidae</taxon>
        <taxon>Habropoda</taxon>
    </lineage>
</organism>
<dbReference type="PANTHER" id="PTHR45913:SF21">
    <property type="entry name" value="DUF4371 DOMAIN-CONTAINING PROTEIN"/>
    <property type="match status" value="1"/>
</dbReference>
<evidence type="ECO:0000313" key="1">
    <source>
        <dbReference type="EMBL" id="KOC59906.1"/>
    </source>
</evidence>
<dbReference type="PANTHER" id="PTHR45913">
    <property type="entry name" value="EPM2A-INTERACTING PROTEIN 1"/>
    <property type="match status" value="1"/>
</dbReference>
<dbReference type="OrthoDB" id="7613943at2759"/>
<accession>A0A0L7QN50</accession>
<proteinExistence type="predicted"/>
<feature type="non-terminal residue" evidence="1">
    <location>
        <position position="1"/>
    </location>
</feature>
<dbReference type="Proteomes" id="UP000053825">
    <property type="component" value="Unassembled WGS sequence"/>
</dbReference>
<dbReference type="STRING" id="597456.A0A0L7QN50"/>
<sequence>YALVIDESTDATDTAQLAIFIRGIDEEYNVIEEFTALVPLKPAMVGKKEGLIKLIEDNAIAAKKLHLMKYHCIVYQINLCAKALKMDNVMQIVIKVMNVIRAKGLIIPGVKAMNTDYGYIIYFPEVRWLSRGKMLQRFYDLLYEIKSFLISKRKSVPELDDKNWVTVLAFLVDLTFHLNELNVCKMKTHL</sequence>
<dbReference type="AlphaFoldDB" id="A0A0L7QN50"/>
<evidence type="ECO:0000313" key="2">
    <source>
        <dbReference type="Proteomes" id="UP000053825"/>
    </source>
</evidence>